<comment type="caution">
    <text evidence="1">The sequence shown here is derived from an EMBL/GenBank/DDBJ whole genome shotgun (WGS) entry which is preliminary data.</text>
</comment>
<evidence type="ECO:0000313" key="2">
    <source>
        <dbReference type="Proteomes" id="UP001558632"/>
    </source>
</evidence>
<name>A0ABR3KQT6_TRISP</name>
<gene>
    <name evidence="1" type="ORF">TSPI_09911</name>
</gene>
<dbReference type="Proteomes" id="UP001558632">
    <property type="component" value="Unassembled WGS sequence"/>
</dbReference>
<organism evidence="1 2">
    <name type="scientific">Trichinella spiralis</name>
    <name type="common">Trichina worm</name>
    <dbReference type="NCBI Taxonomy" id="6334"/>
    <lineage>
        <taxon>Eukaryota</taxon>
        <taxon>Metazoa</taxon>
        <taxon>Ecdysozoa</taxon>
        <taxon>Nematoda</taxon>
        <taxon>Enoplea</taxon>
        <taxon>Dorylaimia</taxon>
        <taxon>Trichinellida</taxon>
        <taxon>Trichinellidae</taxon>
        <taxon>Trichinella</taxon>
    </lineage>
</organism>
<keyword evidence="2" id="KW-1185">Reference proteome</keyword>
<accession>A0ABR3KQT6</accession>
<proteinExistence type="predicted"/>
<protein>
    <submittedName>
        <fullName evidence="1">P-type,Magnesium-transporting ATPase</fullName>
    </submittedName>
</protein>
<reference evidence="1 2" key="1">
    <citation type="submission" date="2024-07" db="EMBL/GenBank/DDBJ databases">
        <title>Enhanced genomic and transcriptomic resources for Trichinella pseudospiralis and T. spiralis underpin the discovery of pronounced molecular differences between stages and species.</title>
        <authorList>
            <person name="Pasi K.K."/>
            <person name="La Rosa G."/>
            <person name="Gomez-Morales M.A."/>
            <person name="Tosini F."/>
            <person name="Sumanam S."/>
            <person name="Young N.D."/>
            <person name="Chang B.C."/>
            <person name="Robin G.B."/>
        </authorList>
    </citation>
    <scope>NUCLEOTIDE SEQUENCE [LARGE SCALE GENOMIC DNA]</scope>
    <source>
        <strain evidence="1">ISS534</strain>
    </source>
</reference>
<sequence length="91" mass="10435">MRFTARHDRSIRSSYPTDDRMELVELVVRLRVQFGNSNKSLNDEKSGDVFKLLLSSSFIVFQRFVSARFCDVSNLLVGLKTTVKFELCIVG</sequence>
<dbReference type="EMBL" id="JBEUSY010000216">
    <property type="protein sequence ID" value="KAL1242266.1"/>
    <property type="molecule type" value="Genomic_DNA"/>
</dbReference>
<evidence type="ECO:0000313" key="1">
    <source>
        <dbReference type="EMBL" id="KAL1242266.1"/>
    </source>
</evidence>